<feature type="transmembrane region" description="Helical" evidence="7">
    <location>
        <begin position="239"/>
        <end position="263"/>
    </location>
</feature>
<dbReference type="GO" id="GO:0005524">
    <property type="term" value="F:ATP binding"/>
    <property type="evidence" value="ECO:0007669"/>
    <property type="project" value="UniProtKB-KW"/>
</dbReference>
<name>A0ABN7C3D1_9GAMM</name>
<protein>
    <submittedName>
        <fullName evidence="10">ABC transporter ATP-binding protein</fullName>
    </submittedName>
</protein>
<evidence type="ECO:0000256" key="1">
    <source>
        <dbReference type="ARBA" id="ARBA00004651"/>
    </source>
</evidence>
<proteinExistence type="predicted"/>
<dbReference type="Gene3D" id="3.40.50.300">
    <property type="entry name" value="P-loop containing nucleotide triphosphate hydrolases"/>
    <property type="match status" value="1"/>
</dbReference>
<keyword evidence="3" id="KW-0547">Nucleotide-binding</keyword>
<organism evidence="10 11">
    <name type="scientific">Xenorhabdus taiwanensis</name>
    <dbReference type="NCBI Taxonomy" id="3085177"/>
    <lineage>
        <taxon>Bacteria</taxon>
        <taxon>Pseudomonadati</taxon>
        <taxon>Pseudomonadota</taxon>
        <taxon>Gammaproteobacteria</taxon>
        <taxon>Enterobacterales</taxon>
        <taxon>Morganellaceae</taxon>
        <taxon>Xenorhabdus</taxon>
    </lineage>
</organism>
<dbReference type="InterPro" id="IPR011527">
    <property type="entry name" value="ABC1_TM_dom"/>
</dbReference>
<keyword evidence="6 7" id="KW-0472">Membrane</keyword>
<evidence type="ECO:0000313" key="10">
    <source>
        <dbReference type="EMBL" id="BET96876.1"/>
    </source>
</evidence>
<dbReference type="Pfam" id="PF00664">
    <property type="entry name" value="ABC_membrane"/>
    <property type="match status" value="1"/>
</dbReference>
<keyword evidence="4 10" id="KW-0067">ATP-binding</keyword>
<dbReference type="InterPro" id="IPR003439">
    <property type="entry name" value="ABC_transporter-like_ATP-bd"/>
</dbReference>
<keyword evidence="5 7" id="KW-1133">Transmembrane helix</keyword>
<dbReference type="SUPFAM" id="SSF90123">
    <property type="entry name" value="ABC transporter transmembrane region"/>
    <property type="match status" value="1"/>
</dbReference>
<dbReference type="Pfam" id="PF00005">
    <property type="entry name" value="ABC_tran"/>
    <property type="match status" value="1"/>
</dbReference>
<feature type="transmembrane region" description="Helical" evidence="7">
    <location>
        <begin position="17"/>
        <end position="39"/>
    </location>
</feature>
<reference evidence="10 11" key="1">
    <citation type="submission" date="2023-10" db="EMBL/GenBank/DDBJ databases">
        <title>Xenorhabdus taiwanensis sp. nov., a symbiotic bacterium associated with the entomopathogenic nematode Steinernema taiwanensis.</title>
        <authorList>
            <person name="Tseng C.T."/>
            <person name="Shu H.Y."/>
            <person name="Chen M.H."/>
            <person name="Fang Y.J."/>
            <person name="Wu T.L."/>
            <person name="Lin Y.C."/>
            <person name="Huang C.J."/>
        </authorList>
    </citation>
    <scope>NUCLEOTIDE SEQUENCE [LARGE SCALE GENOMIC DNA]</scope>
    <source>
        <strain evidence="10 11">TCT-1</strain>
    </source>
</reference>
<dbReference type="Proteomes" id="UP001529514">
    <property type="component" value="Chromosome"/>
</dbReference>
<evidence type="ECO:0000313" key="11">
    <source>
        <dbReference type="Proteomes" id="UP001529514"/>
    </source>
</evidence>
<dbReference type="PANTHER" id="PTHR43394:SF1">
    <property type="entry name" value="ATP-BINDING CASSETTE SUB-FAMILY B MEMBER 10, MITOCHONDRIAL"/>
    <property type="match status" value="1"/>
</dbReference>
<evidence type="ECO:0000256" key="7">
    <source>
        <dbReference type="SAM" id="Phobius"/>
    </source>
</evidence>
<dbReference type="PROSITE" id="PS50929">
    <property type="entry name" value="ABC_TM1F"/>
    <property type="match status" value="1"/>
</dbReference>
<dbReference type="InterPro" id="IPR027417">
    <property type="entry name" value="P-loop_NTPase"/>
</dbReference>
<dbReference type="SUPFAM" id="SSF52540">
    <property type="entry name" value="P-loop containing nucleoside triphosphate hydrolases"/>
    <property type="match status" value="1"/>
</dbReference>
<dbReference type="SMART" id="SM00382">
    <property type="entry name" value="AAA"/>
    <property type="match status" value="1"/>
</dbReference>
<keyword evidence="11" id="KW-1185">Reference proteome</keyword>
<evidence type="ECO:0000259" key="9">
    <source>
        <dbReference type="PROSITE" id="PS50929"/>
    </source>
</evidence>
<feature type="domain" description="ABC transmembrane type-1" evidence="9">
    <location>
        <begin position="19"/>
        <end position="303"/>
    </location>
</feature>
<dbReference type="RefSeq" id="WP_374050646.1">
    <property type="nucleotide sequence ID" value="NZ_AP028978.1"/>
</dbReference>
<dbReference type="Gene3D" id="1.20.1560.10">
    <property type="entry name" value="ABC transporter type 1, transmembrane domain"/>
    <property type="match status" value="1"/>
</dbReference>
<evidence type="ECO:0000259" key="8">
    <source>
        <dbReference type="PROSITE" id="PS50893"/>
    </source>
</evidence>
<evidence type="ECO:0000256" key="3">
    <source>
        <dbReference type="ARBA" id="ARBA00022741"/>
    </source>
</evidence>
<accession>A0ABN7C3D1</accession>
<keyword evidence="2 7" id="KW-0812">Transmembrane</keyword>
<dbReference type="PROSITE" id="PS00211">
    <property type="entry name" value="ABC_TRANSPORTER_1"/>
    <property type="match status" value="1"/>
</dbReference>
<dbReference type="InterPro" id="IPR017871">
    <property type="entry name" value="ABC_transporter-like_CS"/>
</dbReference>
<evidence type="ECO:0000256" key="2">
    <source>
        <dbReference type="ARBA" id="ARBA00022692"/>
    </source>
</evidence>
<feature type="transmembrane region" description="Helical" evidence="7">
    <location>
        <begin position="60"/>
        <end position="81"/>
    </location>
</feature>
<dbReference type="PROSITE" id="PS50893">
    <property type="entry name" value="ABC_TRANSPORTER_2"/>
    <property type="match status" value="1"/>
</dbReference>
<feature type="transmembrane region" description="Helical" evidence="7">
    <location>
        <begin position="146"/>
        <end position="174"/>
    </location>
</feature>
<feature type="domain" description="ABC transporter" evidence="8">
    <location>
        <begin position="336"/>
        <end position="566"/>
    </location>
</feature>
<dbReference type="PANTHER" id="PTHR43394">
    <property type="entry name" value="ATP-DEPENDENT PERMEASE MDL1, MITOCHONDRIAL"/>
    <property type="match status" value="1"/>
</dbReference>
<evidence type="ECO:0000256" key="5">
    <source>
        <dbReference type="ARBA" id="ARBA00022989"/>
    </source>
</evidence>
<comment type="subcellular location">
    <subcellularLocation>
        <location evidence="1">Cell membrane</location>
        <topology evidence="1">Multi-pass membrane protein</topology>
    </subcellularLocation>
</comment>
<gene>
    <name evidence="10" type="ORF">TCT1_17970</name>
</gene>
<dbReference type="InterPro" id="IPR039421">
    <property type="entry name" value="Type_1_exporter"/>
</dbReference>
<sequence length="567" mass="64145">MKYIIFLYSFIRKQKTALVLAIVFTVVAALAEVLFPFLVQELVNTLLKDKLILSFSFNELIASLISVSLLIVISHAIIIWMQTINASELSYNMRKSLVDSFLSFPYHITRKFHSANLAFRIKNDTYLVSDRVRDLYSEFLYDTLSIIGPFIAMALIDIKLAILAFMMVCLTTLISKPITNRVAVYERILQIYNSRLTGVIQESLSWIKSVKIFNSEESEKKRINDANTKVKNVEKITGLFMSLSIPLGFFAQLASTIAVLWYGGLLLMDGTINPGNFVAAFTYEQLMSDSIKRYSNHLNKFASLKSLLDRVFELLGAYQPDNRKQSQPVDNYSANAIDINVKKFSYNDRDTLFRDMNISIQKGERILIVGDNGQGKSTIFDIVTGLTPLNVNEGYVSIFGEVLDNPDSQRWLQKFGVMSQQTQIIKGTLYDNLHIANTESTREEMISALIKAGGNELLGKLKDGLDSYIDEKGSSLSGGERQVIGLARLYLRTPEILLFDEPTTYLDNSKINSFAESLNNIVRGKTVLMISHDPRVFRLAERVIRIDKGKIAFDGSLQEYMEQTRVN</sequence>
<dbReference type="EMBL" id="AP028978">
    <property type="protein sequence ID" value="BET96876.1"/>
    <property type="molecule type" value="Genomic_DNA"/>
</dbReference>
<evidence type="ECO:0000256" key="6">
    <source>
        <dbReference type="ARBA" id="ARBA00023136"/>
    </source>
</evidence>
<evidence type="ECO:0000256" key="4">
    <source>
        <dbReference type="ARBA" id="ARBA00022840"/>
    </source>
</evidence>
<dbReference type="InterPro" id="IPR003593">
    <property type="entry name" value="AAA+_ATPase"/>
</dbReference>
<dbReference type="InterPro" id="IPR036640">
    <property type="entry name" value="ABC1_TM_sf"/>
</dbReference>